<evidence type="ECO:0000259" key="3">
    <source>
        <dbReference type="Pfam" id="PF25954"/>
    </source>
</evidence>
<dbReference type="InterPro" id="IPR058627">
    <property type="entry name" value="MdtA-like_C"/>
</dbReference>
<dbReference type="EMBL" id="AP018738">
    <property type="protein sequence ID" value="BBE50597.1"/>
    <property type="molecule type" value="Genomic_DNA"/>
</dbReference>
<organism evidence="5 6">
    <name type="scientific">Ferriphaselus amnicola</name>
    <dbReference type="NCBI Taxonomy" id="1188319"/>
    <lineage>
        <taxon>Bacteria</taxon>
        <taxon>Pseudomonadati</taxon>
        <taxon>Pseudomonadota</taxon>
        <taxon>Betaproteobacteria</taxon>
        <taxon>Nitrosomonadales</taxon>
        <taxon>Gallionellaceae</taxon>
        <taxon>Ferriphaselus</taxon>
    </lineage>
</organism>
<feature type="chain" id="PRO_5017437113" evidence="2">
    <location>
        <begin position="21"/>
        <end position="350"/>
    </location>
</feature>
<evidence type="ECO:0000313" key="5">
    <source>
        <dbReference type="EMBL" id="BBE50597.1"/>
    </source>
</evidence>
<dbReference type="NCBIfam" id="TIGR01730">
    <property type="entry name" value="RND_mfp"/>
    <property type="match status" value="1"/>
</dbReference>
<dbReference type="KEGG" id="fam:OYT1_ch1037"/>
<dbReference type="Proteomes" id="UP000033070">
    <property type="component" value="Chromosome"/>
</dbReference>
<dbReference type="PANTHER" id="PTHR30469">
    <property type="entry name" value="MULTIDRUG RESISTANCE PROTEIN MDTA"/>
    <property type="match status" value="1"/>
</dbReference>
<dbReference type="Gene3D" id="1.10.287.470">
    <property type="entry name" value="Helix hairpin bin"/>
    <property type="match status" value="1"/>
</dbReference>
<dbReference type="PANTHER" id="PTHR30469:SF15">
    <property type="entry name" value="HLYD FAMILY OF SECRETION PROTEINS"/>
    <property type="match status" value="1"/>
</dbReference>
<feature type="domain" description="CusB-like beta-barrel" evidence="3">
    <location>
        <begin position="204"/>
        <end position="275"/>
    </location>
</feature>
<dbReference type="RefSeq" id="WP_232013230.1">
    <property type="nucleotide sequence ID" value="NZ_AP018738.1"/>
</dbReference>
<dbReference type="STRING" id="1188319.OYT1_02286"/>
<reference evidence="5 6" key="1">
    <citation type="submission" date="2018-06" db="EMBL/GenBank/DDBJ databases">
        <title>OYT1 Genome Sequencing.</title>
        <authorList>
            <person name="Kato S."/>
            <person name="Itoh T."/>
            <person name="Ohkuma M."/>
        </authorList>
    </citation>
    <scope>NUCLEOTIDE SEQUENCE [LARGE SCALE GENOMIC DNA]</scope>
    <source>
        <strain evidence="5 6">OYT1</strain>
    </source>
</reference>
<keyword evidence="2" id="KW-0732">Signal</keyword>
<protein>
    <submittedName>
        <fullName evidence="5">Efflux pump periplasmic linker BepF</fullName>
    </submittedName>
</protein>
<dbReference type="GO" id="GO:0015562">
    <property type="term" value="F:efflux transmembrane transporter activity"/>
    <property type="evidence" value="ECO:0007669"/>
    <property type="project" value="TreeGrafter"/>
</dbReference>
<dbReference type="GO" id="GO:1990281">
    <property type="term" value="C:efflux pump complex"/>
    <property type="evidence" value="ECO:0007669"/>
    <property type="project" value="TreeGrafter"/>
</dbReference>
<feature type="domain" description="Multidrug resistance protein MdtA-like C-terminal permuted SH3" evidence="4">
    <location>
        <begin position="283"/>
        <end position="337"/>
    </location>
</feature>
<evidence type="ECO:0000256" key="1">
    <source>
        <dbReference type="ARBA" id="ARBA00009477"/>
    </source>
</evidence>
<dbReference type="AlphaFoldDB" id="A0A2Z6GAX8"/>
<comment type="similarity">
    <text evidence="1">Belongs to the membrane fusion protein (MFP) (TC 8.A.1) family.</text>
</comment>
<accession>A0A2Z6GAX8</accession>
<feature type="signal peptide" evidence="2">
    <location>
        <begin position="1"/>
        <end position="20"/>
    </location>
</feature>
<dbReference type="InterPro" id="IPR006143">
    <property type="entry name" value="RND_pump_MFP"/>
</dbReference>
<evidence type="ECO:0000256" key="2">
    <source>
        <dbReference type="SAM" id="SignalP"/>
    </source>
</evidence>
<dbReference type="Pfam" id="PF25954">
    <property type="entry name" value="Beta-barrel_RND_2"/>
    <property type="match status" value="1"/>
</dbReference>
<dbReference type="PROSITE" id="PS51257">
    <property type="entry name" value="PROKAR_LIPOPROTEIN"/>
    <property type="match status" value="1"/>
</dbReference>
<name>A0A2Z6GAX8_9PROT</name>
<keyword evidence="6" id="KW-1185">Reference proteome</keyword>
<dbReference type="Gene3D" id="2.40.420.20">
    <property type="match status" value="1"/>
</dbReference>
<dbReference type="InterPro" id="IPR058792">
    <property type="entry name" value="Beta-barrel_RND_2"/>
</dbReference>
<dbReference type="SUPFAM" id="SSF111369">
    <property type="entry name" value="HlyD-like secretion proteins"/>
    <property type="match status" value="1"/>
</dbReference>
<gene>
    <name evidence="5" type="ORF">OYT1_ch1037</name>
</gene>
<dbReference type="Gene3D" id="2.40.30.170">
    <property type="match status" value="1"/>
</dbReference>
<dbReference type="Gene3D" id="2.40.50.100">
    <property type="match status" value="1"/>
</dbReference>
<evidence type="ECO:0000313" key="6">
    <source>
        <dbReference type="Proteomes" id="UP000033070"/>
    </source>
</evidence>
<sequence>MRSAPFLLMLPLLAACGKHADQPEPIRPVKTLVIGVHADDSGMALPGEVHAVHESPLAFRVGGKVSACLANLGDTVKHGQVLARLEAADYQLGAQSGAASESEARSNLTFAEADLERYRKLREQGFISSAQFDQKKLAADAAHARLKALQSGHEVQSRQLSYTALTADHEGVLTAADCNPGQVVAIGQPVFKQAQGTEREIQIFLPEGAMPTFSKAAKFSVSFSALPGKLYQGKLRELAAAADPATRTYSARISLQESDAALRLGMSASVSVQSDSGMIMRLPLAAVLSYDSKPHVWKVDKAQTVHAAAVTISGLDGNEVRIASGLSAGDVVVVAGANLLREGQTVRLMP</sequence>
<dbReference type="Pfam" id="PF25967">
    <property type="entry name" value="RND-MFP_C"/>
    <property type="match status" value="1"/>
</dbReference>
<evidence type="ECO:0000259" key="4">
    <source>
        <dbReference type="Pfam" id="PF25967"/>
    </source>
</evidence>
<proteinExistence type="inferred from homology"/>